<keyword evidence="4" id="KW-0732">Signal</keyword>
<dbReference type="EMBL" id="CAJGYM010000008">
    <property type="protein sequence ID" value="CAD6188367.1"/>
    <property type="molecule type" value="Genomic_DNA"/>
</dbReference>
<feature type="chain" id="PRO_5035830782" description="EGF-like domain-containing protein" evidence="4">
    <location>
        <begin position="23"/>
        <end position="364"/>
    </location>
</feature>
<feature type="domain" description="EGF-like" evidence="5">
    <location>
        <begin position="167"/>
        <end position="202"/>
    </location>
</feature>
<evidence type="ECO:0000313" key="7">
    <source>
        <dbReference type="Proteomes" id="UP000835052"/>
    </source>
</evidence>
<comment type="caution">
    <text evidence="6">The sequence shown here is derived from an EMBL/GenBank/DDBJ whole genome shotgun (WGS) entry which is preliminary data.</text>
</comment>
<keyword evidence="7" id="KW-1185">Reference proteome</keyword>
<comment type="caution">
    <text evidence="1">Lacks conserved residue(s) required for the propagation of feature annotation.</text>
</comment>
<dbReference type="PANTHER" id="PTHR47324">
    <property type="entry name" value="PROTEIN IRG-7-RELATED"/>
    <property type="match status" value="1"/>
</dbReference>
<evidence type="ECO:0000256" key="4">
    <source>
        <dbReference type="SAM" id="SignalP"/>
    </source>
</evidence>
<evidence type="ECO:0000313" key="6">
    <source>
        <dbReference type="EMBL" id="CAD6188367.1"/>
    </source>
</evidence>
<feature type="transmembrane region" description="Helical" evidence="3">
    <location>
        <begin position="245"/>
        <end position="268"/>
    </location>
</feature>
<keyword evidence="3" id="KW-0812">Transmembrane</keyword>
<feature type="disulfide bond" evidence="1">
    <location>
        <begin position="192"/>
        <end position="201"/>
    </location>
</feature>
<feature type="signal peptide" evidence="4">
    <location>
        <begin position="1"/>
        <end position="22"/>
    </location>
</feature>
<evidence type="ECO:0000259" key="5">
    <source>
        <dbReference type="PROSITE" id="PS50026"/>
    </source>
</evidence>
<protein>
    <recommendedName>
        <fullName evidence="5">EGF-like domain-containing protein</fullName>
    </recommendedName>
</protein>
<keyword evidence="3" id="KW-0472">Membrane</keyword>
<keyword evidence="3" id="KW-1133">Transmembrane helix</keyword>
<dbReference type="InterPro" id="IPR053295">
    <property type="entry name" value="Innate_immunity_reg"/>
</dbReference>
<keyword evidence="1" id="KW-0245">EGF-like domain</keyword>
<reference evidence="6" key="1">
    <citation type="submission" date="2020-10" db="EMBL/GenBank/DDBJ databases">
        <authorList>
            <person name="Kikuchi T."/>
        </authorList>
    </citation>
    <scope>NUCLEOTIDE SEQUENCE</scope>
    <source>
        <strain evidence="6">NKZ352</strain>
    </source>
</reference>
<keyword evidence="2" id="KW-0175">Coiled coil</keyword>
<sequence length="364" mass="42336">MRYSWLLRVIPSLVLVLDYVDSTFSLQLGLRPTFRRSYKRSIESNLALNDPNAICRNGGIYSGGICHCIHPQTGSHCQHFACVHGTSVGPRYDRNSLFFAKPCLCDDGWDGELCEYKLADKCGTRGEWKNNRCECIGFFFGSECQYTSRCIEGKIKNGRCLCNEHFEGDYCDRIVCYNGTPNFNNRSLSCICPPKYTGRHCNQCTSTNPLVERYPVCTIPPAVKRTVENAWANRRKQKEEMKKRLRLISLAFCFLVFFGALVFVGHLLRRKKAKADLEWRMKMKMDRHRLLTHEVMVQKLEEEMKAEREAEEEVELRRRVSAPDLMVRVTKSDHQFMKGDFKTLHTRMDLQFVDDDRFSKPFEL</sequence>
<dbReference type="PROSITE" id="PS00022">
    <property type="entry name" value="EGF_1"/>
    <property type="match status" value="1"/>
</dbReference>
<dbReference type="Gene3D" id="2.10.25.10">
    <property type="entry name" value="Laminin"/>
    <property type="match status" value="1"/>
</dbReference>
<proteinExistence type="predicted"/>
<keyword evidence="1" id="KW-1015">Disulfide bond</keyword>
<dbReference type="Proteomes" id="UP000835052">
    <property type="component" value="Unassembled WGS sequence"/>
</dbReference>
<evidence type="ECO:0000256" key="3">
    <source>
        <dbReference type="SAM" id="Phobius"/>
    </source>
</evidence>
<dbReference type="PROSITE" id="PS50026">
    <property type="entry name" value="EGF_3"/>
    <property type="match status" value="1"/>
</dbReference>
<gene>
    <name evidence="6" type="ORF">CAUJ_LOCUS4286</name>
</gene>
<dbReference type="InterPro" id="IPR002049">
    <property type="entry name" value="LE_dom"/>
</dbReference>
<organism evidence="6 7">
    <name type="scientific">Caenorhabditis auriculariae</name>
    <dbReference type="NCBI Taxonomy" id="2777116"/>
    <lineage>
        <taxon>Eukaryota</taxon>
        <taxon>Metazoa</taxon>
        <taxon>Ecdysozoa</taxon>
        <taxon>Nematoda</taxon>
        <taxon>Chromadorea</taxon>
        <taxon>Rhabditida</taxon>
        <taxon>Rhabditina</taxon>
        <taxon>Rhabditomorpha</taxon>
        <taxon>Rhabditoidea</taxon>
        <taxon>Rhabditidae</taxon>
        <taxon>Peloderinae</taxon>
        <taxon>Caenorhabditis</taxon>
    </lineage>
</organism>
<accession>A0A8S1GYR5</accession>
<dbReference type="AlphaFoldDB" id="A0A8S1GYR5"/>
<dbReference type="PANTHER" id="PTHR47324:SF1">
    <property type="entry name" value="EGF-LIKE DOMAIN-CONTAINING PROTEIN-RELATED"/>
    <property type="match status" value="1"/>
</dbReference>
<dbReference type="OrthoDB" id="6130531at2759"/>
<dbReference type="Pfam" id="PF00053">
    <property type="entry name" value="EGF_laminin"/>
    <property type="match status" value="1"/>
</dbReference>
<name>A0A8S1GYR5_9PELO</name>
<dbReference type="InterPro" id="IPR000742">
    <property type="entry name" value="EGF"/>
</dbReference>
<feature type="coiled-coil region" evidence="2">
    <location>
        <begin position="290"/>
        <end position="317"/>
    </location>
</feature>
<evidence type="ECO:0000256" key="2">
    <source>
        <dbReference type="SAM" id="Coils"/>
    </source>
</evidence>
<evidence type="ECO:0000256" key="1">
    <source>
        <dbReference type="PROSITE-ProRule" id="PRU00076"/>
    </source>
</evidence>